<protein>
    <submittedName>
        <fullName evidence="3">Uncharacterized protein</fullName>
    </submittedName>
</protein>
<name>A0A371CN89_9APHY</name>
<dbReference type="AlphaFoldDB" id="A0A371CN89"/>
<dbReference type="InterPro" id="IPR049813">
    <property type="entry name" value="Elp-1-like_TD"/>
</dbReference>
<feature type="region of interest" description="Disordered" evidence="2">
    <location>
        <begin position="506"/>
        <end position="525"/>
    </location>
</feature>
<feature type="compositionally biased region" description="Low complexity" evidence="2">
    <location>
        <begin position="533"/>
        <end position="594"/>
    </location>
</feature>
<dbReference type="EMBL" id="KZ857502">
    <property type="protein sequence ID" value="RDX41768.1"/>
    <property type="molecule type" value="Genomic_DNA"/>
</dbReference>
<keyword evidence="1" id="KW-0175">Coiled coil</keyword>
<evidence type="ECO:0000313" key="3">
    <source>
        <dbReference type="EMBL" id="RDX41768.1"/>
    </source>
</evidence>
<feature type="region of interest" description="Disordered" evidence="2">
    <location>
        <begin position="533"/>
        <end position="595"/>
    </location>
</feature>
<gene>
    <name evidence="3" type="ORF">OH76DRAFT_1422923</name>
</gene>
<evidence type="ECO:0000313" key="4">
    <source>
        <dbReference type="Proteomes" id="UP000256964"/>
    </source>
</evidence>
<keyword evidence="4" id="KW-1185">Reference proteome</keyword>
<proteinExistence type="predicted"/>
<feature type="coiled-coil region" evidence="1">
    <location>
        <begin position="472"/>
        <end position="506"/>
    </location>
</feature>
<reference evidence="3 4" key="1">
    <citation type="journal article" date="2018" name="Biotechnol. Biofuels">
        <title>Integrative visual omics of the white-rot fungus Polyporus brumalis exposes the biotechnological potential of its oxidative enzymes for delignifying raw plant biomass.</title>
        <authorList>
            <person name="Miyauchi S."/>
            <person name="Rancon A."/>
            <person name="Drula E."/>
            <person name="Hage H."/>
            <person name="Chaduli D."/>
            <person name="Favel A."/>
            <person name="Grisel S."/>
            <person name="Henrissat B."/>
            <person name="Herpoel-Gimbert I."/>
            <person name="Ruiz-Duenas F.J."/>
            <person name="Chevret D."/>
            <person name="Hainaut M."/>
            <person name="Lin J."/>
            <person name="Wang M."/>
            <person name="Pangilinan J."/>
            <person name="Lipzen A."/>
            <person name="Lesage-Meessen L."/>
            <person name="Navarro D."/>
            <person name="Riley R."/>
            <person name="Grigoriev I.V."/>
            <person name="Zhou S."/>
            <person name="Raouche S."/>
            <person name="Rosso M.N."/>
        </authorList>
    </citation>
    <scope>NUCLEOTIDE SEQUENCE [LARGE SCALE GENOMIC DNA]</scope>
    <source>
        <strain evidence="3 4">BRFM 1820</strain>
    </source>
</reference>
<evidence type="ECO:0000256" key="2">
    <source>
        <dbReference type="SAM" id="MobiDB-lite"/>
    </source>
</evidence>
<evidence type="ECO:0000256" key="1">
    <source>
        <dbReference type="SAM" id="Coils"/>
    </source>
</evidence>
<organism evidence="3 4">
    <name type="scientific">Lentinus brumalis</name>
    <dbReference type="NCBI Taxonomy" id="2498619"/>
    <lineage>
        <taxon>Eukaryota</taxon>
        <taxon>Fungi</taxon>
        <taxon>Dikarya</taxon>
        <taxon>Basidiomycota</taxon>
        <taxon>Agaricomycotina</taxon>
        <taxon>Agaricomycetes</taxon>
        <taxon>Polyporales</taxon>
        <taxon>Polyporaceae</taxon>
        <taxon>Lentinus</taxon>
    </lineage>
</organism>
<dbReference type="Proteomes" id="UP000256964">
    <property type="component" value="Unassembled WGS sequence"/>
</dbReference>
<sequence>MSYSMSQALLIALSTVPHGLNPVHARHTWGYVFESADEVLFASTVHCILQAVSMPNEGSRPLSLNVYRFEGGAEGAPHITLRTTAVASSAPSSPLPSMAAPPPDLLPIAACRFNLRGINSVVYYLCQHPELANVPEPRLRAAAVAFLAYGATSDGNHAVPPHRFHQLYYDLNNRNRTALTWRQGIREWVWQAISDLVVIFERAGGSATMLIHTPATRPPGMPAELREVKMEVILPKVLMDERPEVGVALSRLIQYFAEHVAVPAMNRWDDANHTATWPTVAPNVTPGERGRDQPLVPQGLTPHHIIYGRDPDELDMLIAALHHTTAPPPIPGPAPVPVPPPALPTPVPVTAPVVAMLAAGSQPQAADPHAGGSGIDDWVFEGEDPGFISPVDKPYIKLKHGPDDPYTADELLAFQEAHYDSQGELKGKGKERDDGNHARVAATIAALRNRIIELEEINASNNLDGTHLAEVAAGLSERVAELEEARQTQEAEILGLRAALKNALSERAQSSELTTRLGSPVKKNRGYANDALSHAARASARPVPSSPSSISSVSSVSHSTASATPRQGIMSPTRTSTPATPSRSGRSSSARESGYVFGPRTHRVVEAAGLRASVHNVLWEICEMYVMSEWASNVQAKIPGCSADLARALAEAMANDVLPSGSSGS</sequence>
<feature type="compositionally biased region" description="Polar residues" evidence="2">
    <location>
        <begin position="507"/>
        <end position="517"/>
    </location>
</feature>
<dbReference type="CDD" id="cd21931">
    <property type="entry name" value="TD_EMAP-like"/>
    <property type="match status" value="1"/>
</dbReference>
<accession>A0A371CN89</accession>
<dbReference type="OrthoDB" id="2756427at2759"/>